<sequence>MKLFIPYLATSTNVGTRQHWTKRKREVDSCHLLVRSVVKREGVQPIGQRVDLIFRPRLGKGVRRRDTSNYSLNVKHLEDGLVAAGVLPDDRGEYVRRVIMEPPEIDRQAETGTWIEIIPVSEVAA</sequence>
<gene>
    <name evidence="1" type="ORF">HW452_05250</name>
</gene>
<proteinExistence type="predicted"/>
<organism evidence="1 2">
    <name type="scientific">Vreelandella aquamarina</name>
    <dbReference type="NCBI Taxonomy" id="77097"/>
    <lineage>
        <taxon>Bacteria</taxon>
        <taxon>Pseudomonadati</taxon>
        <taxon>Pseudomonadota</taxon>
        <taxon>Gammaproteobacteria</taxon>
        <taxon>Oceanospirillales</taxon>
        <taxon>Halomonadaceae</taxon>
        <taxon>Vreelandella</taxon>
    </lineage>
</organism>
<keyword evidence="2" id="KW-1185">Reference proteome</keyword>
<evidence type="ECO:0000313" key="2">
    <source>
        <dbReference type="Proteomes" id="UP001319846"/>
    </source>
</evidence>
<dbReference type="Proteomes" id="UP001319846">
    <property type="component" value="Unassembled WGS sequence"/>
</dbReference>
<evidence type="ECO:0000313" key="1">
    <source>
        <dbReference type="EMBL" id="MBZ5486928.1"/>
    </source>
</evidence>
<reference evidence="1" key="1">
    <citation type="submission" date="2020-06" db="EMBL/GenBank/DDBJ databases">
        <title>Whole Genome Sequence of Halomonas aquamarina MB598.</title>
        <authorList>
            <person name="Pervaiz M."/>
            <person name="Fariq A."/>
            <person name="Yasmin A."/>
            <person name="Welch M."/>
        </authorList>
    </citation>
    <scope>NUCLEOTIDE SEQUENCE</scope>
    <source>
        <strain evidence="1">MB598</strain>
    </source>
</reference>
<protein>
    <submittedName>
        <fullName evidence="1">Uncharacterized protein</fullName>
    </submittedName>
</protein>
<comment type="caution">
    <text evidence="1">The sequence shown here is derived from an EMBL/GenBank/DDBJ whole genome shotgun (WGS) entry which is preliminary data.</text>
</comment>
<name>A0ACC5VSR6_9GAMM</name>
<accession>A0ACC5VSR6</accession>
<dbReference type="EMBL" id="JABYQT010000002">
    <property type="protein sequence ID" value="MBZ5486928.1"/>
    <property type="molecule type" value="Genomic_DNA"/>
</dbReference>